<sequence length="576" mass="65355">MHVASQLSRTISIFRLALSYWADYRAIQRAERILPKDQAARAVDAIYQQGGIRFRREALRLQGLIIKVGQFLSARTDVLPLAFTKELQQLQDQVPAALFEAVKLTIEEAYQKPLGEIFEDFEPIPVAAASLGQVHRARLRREPGVVAVKVQRPAIRALAKTDLRALARIMAVLKRWTKVGRRLDTVRLFEEFRESVDRELDYLQEQDHLRHFQRNFAEWSNIQVPRVYESYARPTVLVMEFVEGVKLTDHEQLRAQGLDEKGLARLLVEAYLKQIVIDGFVQIDPHPGNFLAGLDGRLIFLDFGMMATIPSEHVDVFGQLVEFGLARNAPGVVDSMVALGFVRPSANLEILTRAVRFMLDRIAGVPLQEGPALSALVRDFQDFLYEEPLQFPAQYMFLGRAIGMLFGLVGGLDPDLDWMALLKEKALPMINERRVVWNNRYYQWVREQIGNLWGPTGQMVWDKVADKAKGWGQIGWRLPEELDVALNKIGRGSVSTRPELTPVLRRLDKISSQMAVLVAWVLAGFSAIVASLWQQHKGALWLATALYVIAGFAFLSGVVSLMRVRRTARRTRYHAP</sequence>
<dbReference type="SUPFAM" id="SSF56112">
    <property type="entry name" value="Protein kinase-like (PK-like)"/>
    <property type="match status" value="1"/>
</dbReference>
<dbReference type="EMBL" id="CP019454">
    <property type="protein sequence ID" value="AUW93734.1"/>
    <property type="molecule type" value="Genomic_DNA"/>
</dbReference>
<keyword evidence="2" id="KW-0472">Membrane</keyword>
<evidence type="ECO:0000256" key="1">
    <source>
        <dbReference type="ARBA" id="ARBA00009670"/>
    </source>
</evidence>
<organism evidence="4 5">
    <name type="scientific">Sulfobacillus thermotolerans</name>
    <dbReference type="NCBI Taxonomy" id="338644"/>
    <lineage>
        <taxon>Bacteria</taxon>
        <taxon>Bacillati</taxon>
        <taxon>Bacillota</taxon>
        <taxon>Clostridia</taxon>
        <taxon>Eubacteriales</taxon>
        <taxon>Clostridiales Family XVII. Incertae Sedis</taxon>
        <taxon>Sulfobacillus</taxon>
    </lineage>
</organism>
<dbReference type="InterPro" id="IPR011009">
    <property type="entry name" value="Kinase-like_dom_sf"/>
</dbReference>
<evidence type="ECO:0000313" key="5">
    <source>
        <dbReference type="Proteomes" id="UP000325292"/>
    </source>
</evidence>
<protein>
    <recommendedName>
        <fullName evidence="3">ABC1 atypical kinase-like domain-containing protein</fullName>
    </recommendedName>
</protein>
<dbReference type="PANTHER" id="PTHR10566:SF113">
    <property type="entry name" value="PROTEIN ACTIVITY OF BC1 COMPLEX KINASE 7, CHLOROPLASTIC"/>
    <property type="match status" value="1"/>
</dbReference>
<proteinExistence type="inferred from homology"/>
<dbReference type="PANTHER" id="PTHR10566">
    <property type="entry name" value="CHAPERONE-ACTIVITY OF BC1 COMPLEX CABC1 -RELATED"/>
    <property type="match status" value="1"/>
</dbReference>
<evidence type="ECO:0000313" key="4">
    <source>
        <dbReference type="EMBL" id="AUW93734.1"/>
    </source>
</evidence>
<keyword evidence="2" id="KW-1133">Transmembrane helix</keyword>
<reference evidence="4 5" key="1">
    <citation type="journal article" date="2019" name="Sci. Rep.">
        <title>Sulfobacillus thermotolerans: new insights into resistance and metabolic capacities of acidophilic chemolithotrophs.</title>
        <authorList>
            <person name="Panyushkina A.E."/>
            <person name="Babenko V.V."/>
            <person name="Nikitina A.S."/>
            <person name="Selezneva O.V."/>
            <person name="Tsaplina I.A."/>
            <person name="Letarova M.A."/>
            <person name="Kostryukova E.S."/>
            <person name="Letarov A.V."/>
        </authorList>
    </citation>
    <scope>NUCLEOTIDE SEQUENCE [LARGE SCALE GENOMIC DNA]</scope>
    <source>
        <strain evidence="4 5">Kr1</strain>
    </source>
</reference>
<name>A0ABM6RQW6_9FIRM</name>
<keyword evidence="2" id="KW-0812">Transmembrane</keyword>
<feature type="domain" description="ABC1 atypical kinase-like" evidence="3">
    <location>
        <begin position="89"/>
        <end position="329"/>
    </location>
</feature>
<accession>A0ABM6RQW6</accession>
<dbReference type="Gene3D" id="1.10.510.10">
    <property type="entry name" value="Transferase(Phosphotransferase) domain 1"/>
    <property type="match status" value="1"/>
</dbReference>
<comment type="similarity">
    <text evidence="1">Belongs to the protein kinase superfamily. ADCK protein kinase family.</text>
</comment>
<evidence type="ECO:0000256" key="2">
    <source>
        <dbReference type="SAM" id="Phobius"/>
    </source>
</evidence>
<keyword evidence="5" id="KW-1185">Reference proteome</keyword>
<dbReference type="Proteomes" id="UP000325292">
    <property type="component" value="Chromosome"/>
</dbReference>
<dbReference type="InterPro" id="IPR004147">
    <property type="entry name" value="ABC1_dom"/>
</dbReference>
<gene>
    <name evidence="4" type="ORF">BXT84_07075</name>
</gene>
<feature type="transmembrane region" description="Helical" evidence="2">
    <location>
        <begin position="514"/>
        <end position="533"/>
    </location>
</feature>
<dbReference type="InterPro" id="IPR050154">
    <property type="entry name" value="UbiB_kinase"/>
</dbReference>
<dbReference type="CDD" id="cd05121">
    <property type="entry name" value="ABC1_ADCK3-like"/>
    <property type="match status" value="1"/>
</dbReference>
<dbReference type="Pfam" id="PF03109">
    <property type="entry name" value="ABC1"/>
    <property type="match status" value="1"/>
</dbReference>
<evidence type="ECO:0000259" key="3">
    <source>
        <dbReference type="Pfam" id="PF03109"/>
    </source>
</evidence>
<feature type="transmembrane region" description="Helical" evidence="2">
    <location>
        <begin position="539"/>
        <end position="562"/>
    </location>
</feature>